<dbReference type="InterPro" id="IPR029060">
    <property type="entry name" value="PIN-like_dom_sf"/>
</dbReference>
<evidence type="ECO:0000256" key="5">
    <source>
        <dbReference type="ARBA" id="ARBA00022801"/>
    </source>
</evidence>
<feature type="domain" description="PIN" evidence="8">
    <location>
        <begin position="1"/>
        <end position="117"/>
    </location>
</feature>
<dbReference type="EMBL" id="CP017075">
    <property type="protein sequence ID" value="AOR76755.1"/>
    <property type="molecule type" value="Genomic_DNA"/>
</dbReference>
<proteinExistence type="inferred from homology"/>
<sequence>MIFDSNVVIDMLGNRAPDYFHQRIADLGAASDLFVNEIIFAEISGNYASAQDVADLLNGFGLNTARLSLADCHRAGTAYRQYRRNGGVRTSILSDFLIGAQAANRGWPIVTRDRKGFATYFPEVDLIDPYIDTSKA</sequence>
<evidence type="ECO:0000256" key="3">
    <source>
        <dbReference type="ARBA" id="ARBA00022722"/>
    </source>
</evidence>
<organism evidence="9 10">
    <name type="scientific">Novosphingobium resinovorum</name>
    <dbReference type="NCBI Taxonomy" id="158500"/>
    <lineage>
        <taxon>Bacteria</taxon>
        <taxon>Pseudomonadati</taxon>
        <taxon>Pseudomonadota</taxon>
        <taxon>Alphaproteobacteria</taxon>
        <taxon>Sphingomonadales</taxon>
        <taxon>Sphingomonadaceae</taxon>
        <taxon>Novosphingobium</taxon>
    </lineage>
</organism>
<evidence type="ECO:0000259" key="8">
    <source>
        <dbReference type="Pfam" id="PF01850"/>
    </source>
</evidence>
<keyword evidence="10" id="KW-1185">Reference proteome</keyword>
<evidence type="ECO:0000256" key="6">
    <source>
        <dbReference type="ARBA" id="ARBA00022842"/>
    </source>
</evidence>
<accession>A0A1D8A3R6</accession>
<dbReference type="PANTHER" id="PTHR33653:SF1">
    <property type="entry name" value="RIBONUCLEASE VAPC2"/>
    <property type="match status" value="1"/>
</dbReference>
<name>A0A1D8A3R6_9SPHN</name>
<keyword evidence="5" id="KW-0378">Hydrolase</keyword>
<reference evidence="10" key="1">
    <citation type="journal article" date="2017" name="J. Biotechnol.">
        <title>Complete genome sequence of Novosphingobium resinovorum SA1, a versatile xenobiotic-degrading bacterium capable of utilizing sulfanilic acid.</title>
        <authorList>
            <person name="Hegedus B."/>
            <person name="Kos P.B."/>
            <person name="Balint B."/>
            <person name="Maroti G."/>
            <person name="Gan H.M."/>
            <person name="Perei K."/>
            <person name="Rakhely G."/>
        </authorList>
    </citation>
    <scope>NUCLEOTIDE SEQUENCE [LARGE SCALE GENOMIC DNA]</scope>
    <source>
        <strain evidence="10">SA1</strain>
    </source>
</reference>
<gene>
    <name evidence="9" type="ORF">BES08_08350</name>
</gene>
<evidence type="ECO:0000256" key="2">
    <source>
        <dbReference type="ARBA" id="ARBA00022649"/>
    </source>
</evidence>
<dbReference type="InterPro" id="IPR050556">
    <property type="entry name" value="Type_II_TA_system_RNase"/>
</dbReference>
<dbReference type="GO" id="GO:0004518">
    <property type="term" value="F:nuclease activity"/>
    <property type="evidence" value="ECO:0007669"/>
    <property type="project" value="UniProtKB-KW"/>
</dbReference>
<keyword evidence="4" id="KW-0479">Metal-binding</keyword>
<dbReference type="GO" id="GO:0016787">
    <property type="term" value="F:hydrolase activity"/>
    <property type="evidence" value="ECO:0007669"/>
    <property type="project" value="UniProtKB-KW"/>
</dbReference>
<protein>
    <recommendedName>
        <fullName evidence="8">PIN domain-containing protein</fullName>
    </recommendedName>
</protein>
<dbReference type="InterPro" id="IPR002716">
    <property type="entry name" value="PIN_dom"/>
</dbReference>
<dbReference type="Gene3D" id="3.40.50.1010">
    <property type="entry name" value="5'-nuclease"/>
    <property type="match status" value="1"/>
</dbReference>
<dbReference type="AlphaFoldDB" id="A0A1D8A3R6"/>
<dbReference type="KEGG" id="nre:BES08_08350"/>
<evidence type="ECO:0000313" key="9">
    <source>
        <dbReference type="EMBL" id="AOR76755.1"/>
    </source>
</evidence>
<evidence type="ECO:0000256" key="4">
    <source>
        <dbReference type="ARBA" id="ARBA00022723"/>
    </source>
</evidence>
<dbReference type="Proteomes" id="UP000094626">
    <property type="component" value="Chromosome"/>
</dbReference>
<dbReference type="Pfam" id="PF01850">
    <property type="entry name" value="PIN"/>
    <property type="match status" value="1"/>
</dbReference>
<comment type="cofactor">
    <cofactor evidence="1">
        <name>Mg(2+)</name>
        <dbReference type="ChEBI" id="CHEBI:18420"/>
    </cofactor>
</comment>
<dbReference type="GO" id="GO:0046872">
    <property type="term" value="F:metal ion binding"/>
    <property type="evidence" value="ECO:0007669"/>
    <property type="project" value="UniProtKB-KW"/>
</dbReference>
<keyword evidence="6" id="KW-0460">Magnesium</keyword>
<evidence type="ECO:0000313" key="10">
    <source>
        <dbReference type="Proteomes" id="UP000094626"/>
    </source>
</evidence>
<comment type="similarity">
    <text evidence="7">Belongs to the PINc/VapC protein family.</text>
</comment>
<dbReference type="SUPFAM" id="SSF88723">
    <property type="entry name" value="PIN domain-like"/>
    <property type="match status" value="1"/>
</dbReference>
<keyword evidence="2" id="KW-1277">Toxin-antitoxin system</keyword>
<evidence type="ECO:0000256" key="7">
    <source>
        <dbReference type="ARBA" id="ARBA00038093"/>
    </source>
</evidence>
<keyword evidence="3" id="KW-0540">Nuclease</keyword>
<dbReference type="PANTHER" id="PTHR33653">
    <property type="entry name" value="RIBONUCLEASE VAPC2"/>
    <property type="match status" value="1"/>
</dbReference>
<evidence type="ECO:0000256" key="1">
    <source>
        <dbReference type="ARBA" id="ARBA00001946"/>
    </source>
</evidence>